<keyword evidence="6 10" id="KW-0472">Membrane</keyword>
<evidence type="ECO:0000256" key="10">
    <source>
        <dbReference type="RuleBase" id="RU362126"/>
    </source>
</evidence>
<comment type="subcellular location">
    <subcellularLocation>
        <location evidence="1">Endoplasmic reticulum membrane</location>
        <topology evidence="1">Single-pass type I membrane protein</topology>
    </subcellularLocation>
</comment>
<feature type="region of interest" description="Disordered" evidence="11">
    <location>
        <begin position="555"/>
        <end position="654"/>
    </location>
</feature>
<feature type="disulfide bond" evidence="9">
    <location>
        <begin position="161"/>
        <end position="195"/>
    </location>
</feature>
<keyword evidence="10" id="KW-0732">Signal</keyword>
<dbReference type="PROSITE" id="PS00804">
    <property type="entry name" value="CALRETICULIN_2"/>
    <property type="match status" value="1"/>
</dbReference>
<dbReference type="GO" id="GO:0006457">
    <property type="term" value="P:protein folding"/>
    <property type="evidence" value="ECO:0007669"/>
    <property type="project" value="InterPro"/>
</dbReference>
<keyword evidence="4 10" id="KW-0256">Endoplasmic reticulum</keyword>
<dbReference type="Pfam" id="PF00262">
    <property type="entry name" value="Calreticulin"/>
    <property type="match status" value="1"/>
</dbReference>
<evidence type="ECO:0000256" key="7">
    <source>
        <dbReference type="ARBA" id="ARBA00023186"/>
    </source>
</evidence>
<dbReference type="GO" id="GO:0005509">
    <property type="term" value="F:calcium ion binding"/>
    <property type="evidence" value="ECO:0007669"/>
    <property type="project" value="InterPro"/>
</dbReference>
<dbReference type="GO" id="GO:0005789">
    <property type="term" value="C:endoplasmic reticulum membrane"/>
    <property type="evidence" value="ECO:0007669"/>
    <property type="project" value="UniProtKB-SubCell"/>
</dbReference>
<comment type="caution">
    <text evidence="12">The sequence shown here is derived from an EMBL/GenBank/DDBJ whole genome shotgun (WGS) entry which is preliminary data.</text>
</comment>
<dbReference type="AlphaFoldDB" id="A0AA88YHQ3"/>
<feature type="compositionally biased region" description="Acidic residues" evidence="11">
    <location>
        <begin position="575"/>
        <end position="586"/>
    </location>
</feature>
<feature type="compositionally biased region" description="Basic and acidic residues" evidence="11">
    <location>
        <begin position="317"/>
        <end position="342"/>
    </location>
</feature>
<dbReference type="FunFam" id="2.10.250.10:FF:000001">
    <property type="entry name" value="Calnexin homolog"/>
    <property type="match status" value="1"/>
</dbReference>
<comment type="similarity">
    <text evidence="2 10">Belongs to the calreticulin family.</text>
</comment>
<feature type="compositionally biased region" description="Acidic residues" evidence="11">
    <location>
        <begin position="36"/>
        <end position="51"/>
    </location>
</feature>
<evidence type="ECO:0000256" key="5">
    <source>
        <dbReference type="ARBA" id="ARBA00022989"/>
    </source>
</evidence>
<keyword evidence="5 10" id="KW-1133">Transmembrane helix</keyword>
<dbReference type="InterPro" id="IPR009033">
    <property type="entry name" value="Calreticulin/calnexin_P_dom_sf"/>
</dbReference>
<evidence type="ECO:0000256" key="11">
    <source>
        <dbReference type="SAM" id="MobiDB-lite"/>
    </source>
</evidence>
<gene>
    <name evidence="12" type="ORF">FSP39_007002</name>
</gene>
<evidence type="ECO:0000256" key="8">
    <source>
        <dbReference type="ARBA" id="ARBA00053392"/>
    </source>
</evidence>
<feature type="compositionally biased region" description="Acidic residues" evidence="11">
    <location>
        <begin position="627"/>
        <end position="638"/>
    </location>
</feature>
<name>A0AA88YHQ3_PINIB</name>
<feature type="compositionally biased region" description="Basic and acidic residues" evidence="11">
    <location>
        <begin position="556"/>
        <end position="568"/>
    </location>
</feature>
<dbReference type="PRINTS" id="PR00626">
    <property type="entry name" value="CALRETICULIN"/>
</dbReference>
<feature type="region of interest" description="Disordered" evidence="11">
    <location>
        <begin position="36"/>
        <end position="62"/>
    </location>
</feature>
<reference evidence="12" key="1">
    <citation type="submission" date="2019-08" db="EMBL/GenBank/DDBJ databases">
        <title>The improved chromosome-level genome for the pearl oyster Pinctada fucata martensii using PacBio sequencing and Hi-C.</title>
        <authorList>
            <person name="Zheng Z."/>
        </authorList>
    </citation>
    <scope>NUCLEOTIDE SEQUENCE</scope>
    <source>
        <strain evidence="12">ZZ-2019</strain>
        <tissue evidence="12">Adductor muscle</tissue>
    </source>
</reference>
<dbReference type="SUPFAM" id="SSF63887">
    <property type="entry name" value="P-domain of calnexin/calreticulin"/>
    <property type="match status" value="1"/>
</dbReference>
<evidence type="ECO:0000256" key="3">
    <source>
        <dbReference type="ARBA" id="ARBA00022692"/>
    </source>
</evidence>
<dbReference type="GO" id="GO:0051082">
    <property type="term" value="F:unfolded protein binding"/>
    <property type="evidence" value="ECO:0007669"/>
    <property type="project" value="InterPro"/>
</dbReference>
<dbReference type="Gene3D" id="2.10.250.10">
    <property type="entry name" value="Calreticulin/calnexin, P domain"/>
    <property type="match status" value="1"/>
</dbReference>
<sequence length="654" mass="73591">MGISSGLRRQRMKIWTSLLLLLVVGVTVIRSDVEVDDDDDDDVDVEVEDDNEIKPEKPKFKPPKVKGSVNLAESFNKKSDFNRWVLSQAKKDGAEEDVAKYDGKWSVEEPKSSAVEGDLGLILKSKAKHHAVSRKLDRPFEFKGKPLLVQYEVRYQSGIDCGGAYVKLLSAGAKTDLKNFHDKTPYTIMFGPDKCGMDHKLHFIFRHKNPKTGEIEEKHAKKPTASIDSHFSDKKTHLYTLVVNPDNSYEMLIDNTVVSDGSLLKDVSPPVNPPAEIDDPKDKKPEDWDEREKIPDPDATKPDDWDESQPQMIVDPDAVKPDGWLDKEEKLIPDPDAEKPKDWDDDMDGEWEAPLVDNPKCTSAPGCGKWEQPEIKNPKYKGKWHPEMIDNPDYKGVWKPRRIANPDFFEDLDPYRMTPIDALGLELWSMNDDIVFDNFLITDDRSVAELWASETFEIKSTAEKAEEYAKGRSVIDAIKDATKDKPWLWAVILVVVVLPIVLIIAYCCMSGKSERGLLSSMMTAAEEYPWLWAIYAILMILPILLLCICLCPQSDSKSDSLEQKKKTDSVSPDDTQNEEGEGEGDGETGKEGESQPDAGGDNQTKKPSKSSLNAEEAGLQESQSTGEEGDEEEEESKESEETPTRYRATYNTLL</sequence>
<dbReference type="SUPFAM" id="SSF49899">
    <property type="entry name" value="Concanavalin A-like lectins/glucanases"/>
    <property type="match status" value="2"/>
</dbReference>
<keyword evidence="13" id="KW-1185">Reference proteome</keyword>
<dbReference type="Proteomes" id="UP001186944">
    <property type="component" value="Unassembled WGS sequence"/>
</dbReference>
<keyword evidence="9" id="KW-1015">Disulfide bond</keyword>
<feature type="compositionally biased region" description="Basic and acidic residues" evidence="11">
    <location>
        <begin position="278"/>
        <end position="303"/>
    </location>
</feature>
<feature type="signal peptide" evidence="10">
    <location>
        <begin position="1"/>
        <end position="31"/>
    </location>
</feature>
<dbReference type="Gene3D" id="2.60.120.200">
    <property type="match status" value="1"/>
</dbReference>
<feature type="transmembrane region" description="Helical" evidence="10">
    <location>
        <begin position="487"/>
        <end position="509"/>
    </location>
</feature>
<dbReference type="InterPro" id="IPR001580">
    <property type="entry name" value="Calret/calnex"/>
</dbReference>
<dbReference type="GO" id="GO:0036503">
    <property type="term" value="P:ERAD pathway"/>
    <property type="evidence" value="ECO:0007669"/>
    <property type="project" value="TreeGrafter"/>
</dbReference>
<organism evidence="12 13">
    <name type="scientific">Pinctada imbricata</name>
    <name type="common">Atlantic pearl-oyster</name>
    <name type="synonym">Pinctada martensii</name>
    <dbReference type="NCBI Taxonomy" id="66713"/>
    <lineage>
        <taxon>Eukaryota</taxon>
        <taxon>Metazoa</taxon>
        <taxon>Spiralia</taxon>
        <taxon>Lophotrochozoa</taxon>
        <taxon>Mollusca</taxon>
        <taxon>Bivalvia</taxon>
        <taxon>Autobranchia</taxon>
        <taxon>Pteriomorphia</taxon>
        <taxon>Pterioida</taxon>
        <taxon>Pterioidea</taxon>
        <taxon>Pteriidae</taxon>
        <taxon>Pinctada</taxon>
    </lineage>
</organism>
<proteinExistence type="inferred from homology"/>
<feature type="region of interest" description="Disordered" evidence="11">
    <location>
        <begin position="262"/>
        <end position="374"/>
    </location>
</feature>
<accession>A0AA88YHQ3</accession>
<dbReference type="FunFam" id="2.60.120.200:FF:000011">
    <property type="entry name" value="Probable calnexin"/>
    <property type="match status" value="1"/>
</dbReference>
<evidence type="ECO:0008006" key="14">
    <source>
        <dbReference type="Google" id="ProtNLM"/>
    </source>
</evidence>
<dbReference type="PANTHER" id="PTHR11073:SF1">
    <property type="entry name" value="CALNEXIN 14D-RELATED"/>
    <property type="match status" value="1"/>
</dbReference>
<evidence type="ECO:0000256" key="6">
    <source>
        <dbReference type="ARBA" id="ARBA00023136"/>
    </source>
</evidence>
<evidence type="ECO:0000313" key="12">
    <source>
        <dbReference type="EMBL" id="KAK3099609.1"/>
    </source>
</evidence>
<keyword evidence="7 10" id="KW-0143">Chaperone</keyword>
<keyword evidence="3 10" id="KW-0812">Transmembrane</keyword>
<comment type="function">
    <text evidence="8">Calcium-binding protein that interacts with newly synthesized monoglucosylated glycoproteins in the endoplasmic reticulum. It may act in assisting protein assembly and/or in the retention within the ER of unassembled protein subunits. It seems to play a major role in the quality control apparatus of the ER by the retention of incorrectly folded proteins. Required for embryogenesis and larval development under heat and ER stress conditions. May be important for germ cell development. Involved in neuronal necrotic cell death.</text>
</comment>
<dbReference type="PANTHER" id="PTHR11073">
    <property type="entry name" value="CALRETICULIN AND CALNEXIN"/>
    <property type="match status" value="1"/>
</dbReference>
<feature type="transmembrane region" description="Helical" evidence="10">
    <location>
        <begin position="530"/>
        <end position="548"/>
    </location>
</feature>
<evidence type="ECO:0000256" key="2">
    <source>
        <dbReference type="ARBA" id="ARBA00010983"/>
    </source>
</evidence>
<dbReference type="InterPro" id="IPR018124">
    <property type="entry name" value="Calret/calnex_CS"/>
</dbReference>
<feature type="chain" id="PRO_5041519150" description="Calnexin" evidence="10">
    <location>
        <begin position="32"/>
        <end position="654"/>
    </location>
</feature>
<evidence type="ECO:0000256" key="1">
    <source>
        <dbReference type="ARBA" id="ARBA00004115"/>
    </source>
</evidence>
<dbReference type="EMBL" id="VSWD01000006">
    <property type="protein sequence ID" value="KAK3099609.1"/>
    <property type="molecule type" value="Genomic_DNA"/>
</dbReference>
<evidence type="ECO:0000256" key="9">
    <source>
        <dbReference type="PIRSR" id="PIRSR601580-3"/>
    </source>
</evidence>
<evidence type="ECO:0000256" key="4">
    <source>
        <dbReference type="ARBA" id="ARBA00022824"/>
    </source>
</evidence>
<dbReference type="InterPro" id="IPR013320">
    <property type="entry name" value="ConA-like_dom_sf"/>
</dbReference>
<evidence type="ECO:0000313" key="13">
    <source>
        <dbReference type="Proteomes" id="UP001186944"/>
    </source>
</evidence>
<protein>
    <recommendedName>
        <fullName evidence="14">Calnexin</fullName>
    </recommendedName>
</protein>
<dbReference type="PROSITE" id="PS00805">
    <property type="entry name" value="CALRETICULIN_REPEAT"/>
    <property type="match status" value="1"/>
</dbReference>